<evidence type="ECO:0000313" key="4">
    <source>
        <dbReference type="Proteomes" id="UP000257109"/>
    </source>
</evidence>
<evidence type="ECO:0000256" key="2">
    <source>
        <dbReference type="SAM" id="Phobius"/>
    </source>
</evidence>
<dbReference type="PANTHER" id="PTHR33641:SF16">
    <property type="entry name" value="AVR9_CF-9 RAPIDLY ELICITED PROTEIN"/>
    <property type="match status" value="1"/>
</dbReference>
<proteinExistence type="predicted"/>
<dbReference type="OrthoDB" id="751010at2759"/>
<feature type="compositionally biased region" description="Polar residues" evidence="1">
    <location>
        <begin position="95"/>
        <end position="104"/>
    </location>
</feature>
<sequence>MKVKVERVNGSTTRQHNNLSRVTDKSTTSYTNFFISAQQHNMMMSIFSPFEIAQGQKWRFSLGTGPVKGANSKPNTEGTSSSANAESKTARKDPNPSSSPSGPKQNPPRLRPRFAPEFDGLHCFESILFIPRIKLSMAMGSIFAAVPAVVAAVGFYFIDGNSIKEIKQGSSVSSKKMLAEVKERAETLQKPKFAPQLDGLHCFETL</sequence>
<name>A0A371HA99_MUCPR</name>
<dbReference type="PANTHER" id="PTHR33641">
    <property type="entry name" value="OS06G0133500 PROTEIN"/>
    <property type="match status" value="1"/>
</dbReference>
<feature type="compositionally biased region" description="Polar residues" evidence="1">
    <location>
        <begin position="72"/>
        <end position="87"/>
    </location>
</feature>
<keyword evidence="2" id="KW-0812">Transmembrane</keyword>
<feature type="region of interest" description="Disordered" evidence="1">
    <location>
        <begin position="1"/>
        <end position="24"/>
    </location>
</feature>
<organism evidence="3 4">
    <name type="scientific">Mucuna pruriens</name>
    <name type="common">Velvet bean</name>
    <name type="synonym">Dolichos pruriens</name>
    <dbReference type="NCBI Taxonomy" id="157652"/>
    <lineage>
        <taxon>Eukaryota</taxon>
        <taxon>Viridiplantae</taxon>
        <taxon>Streptophyta</taxon>
        <taxon>Embryophyta</taxon>
        <taxon>Tracheophyta</taxon>
        <taxon>Spermatophyta</taxon>
        <taxon>Magnoliopsida</taxon>
        <taxon>eudicotyledons</taxon>
        <taxon>Gunneridae</taxon>
        <taxon>Pentapetalae</taxon>
        <taxon>rosids</taxon>
        <taxon>fabids</taxon>
        <taxon>Fabales</taxon>
        <taxon>Fabaceae</taxon>
        <taxon>Papilionoideae</taxon>
        <taxon>50 kb inversion clade</taxon>
        <taxon>NPAAA clade</taxon>
        <taxon>indigoferoid/millettioid clade</taxon>
        <taxon>Phaseoleae</taxon>
        <taxon>Mucuna</taxon>
    </lineage>
</organism>
<feature type="region of interest" description="Disordered" evidence="1">
    <location>
        <begin position="63"/>
        <end position="112"/>
    </location>
</feature>
<keyword evidence="2" id="KW-1133">Transmembrane helix</keyword>
<reference evidence="3" key="1">
    <citation type="submission" date="2018-05" db="EMBL/GenBank/DDBJ databases">
        <title>Draft genome of Mucuna pruriens seed.</title>
        <authorList>
            <person name="Nnadi N.E."/>
            <person name="Vos R."/>
            <person name="Hasami M.H."/>
            <person name="Devisetty U.K."/>
            <person name="Aguiy J.C."/>
        </authorList>
    </citation>
    <scope>NUCLEOTIDE SEQUENCE [LARGE SCALE GENOMIC DNA]</scope>
    <source>
        <strain evidence="3">JCA_2017</strain>
    </source>
</reference>
<dbReference type="EMBL" id="QJKJ01003159">
    <property type="protein sequence ID" value="RDX99711.1"/>
    <property type="molecule type" value="Genomic_DNA"/>
</dbReference>
<feature type="non-terminal residue" evidence="3">
    <location>
        <position position="206"/>
    </location>
</feature>
<feature type="transmembrane region" description="Helical" evidence="2">
    <location>
        <begin position="135"/>
        <end position="158"/>
    </location>
</feature>
<feature type="compositionally biased region" description="Polar residues" evidence="1">
    <location>
        <begin position="9"/>
        <end position="24"/>
    </location>
</feature>
<protein>
    <submittedName>
        <fullName evidence="3">Uncharacterized protein</fullName>
    </submittedName>
</protein>
<evidence type="ECO:0000256" key="1">
    <source>
        <dbReference type="SAM" id="MobiDB-lite"/>
    </source>
</evidence>
<accession>A0A371HA99</accession>
<keyword evidence="4" id="KW-1185">Reference proteome</keyword>
<gene>
    <name evidence="3" type="ORF">CR513_17204</name>
</gene>
<keyword evidence="2" id="KW-0472">Membrane</keyword>
<evidence type="ECO:0000313" key="3">
    <source>
        <dbReference type="EMBL" id="RDX99711.1"/>
    </source>
</evidence>
<feature type="non-terminal residue" evidence="3">
    <location>
        <position position="1"/>
    </location>
</feature>
<dbReference type="Proteomes" id="UP000257109">
    <property type="component" value="Unassembled WGS sequence"/>
</dbReference>
<comment type="caution">
    <text evidence="3">The sequence shown here is derived from an EMBL/GenBank/DDBJ whole genome shotgun (WGS) entry which is preliminary data.</text>
</comment>
<dbReference type="AlphaFoldDB" id="A0A371HA99"/>